<dbReference type="AlphaFoldDB" id="B6HME3"/>
<dbReference type="Proteomes" id="UP000000724">
    <property type="component" value="Contig Pc00c21"/>
</dbReference>
<reference evidence="2 3" key="1">
    <citation type="journal article" date="2008" name="Nat. Biotechnol.">
        <title>Genome sequencing and analysis of the filamentous fungus Penicillium chrysogenum.</title>
        <authorList>
            <person name="van den Berg M.A."/>
            <person name="Albang R."/>
            <person name="Albermann K."/>
            <person name="Badger J.H."/>
            <person name="Daran J.-M."/>
            <person name="Driessen A.J.M."/>
            <person name="Garcia-Estrada C."/>
            <person name="Fedorova N.D."/>
            <person name="Harris D.M."/>
            <person name="Heijne W.H.M."/>
            <person name="Joardar V.S."/>
            <person name="Kiel J.A.K.W."/>
            <person name="Kovalchuk A."/>
            <person name="Martin J.F."/>
            <person name="Nierman W.C."/>
            <person name="Nijland J.G."/>
            <person name="Pronk J.T."/>
            <person name="Roubos J.A."/>
            <person name="van der Klei I.J."/>
            <person name="van Peij N.N.M.E."/>
            <person name="Veenhuis M."/>
            <person name="von Doehren H."/>
            <person name="Wagner C."/>
            <person name="Wortman J.R."/>
            <person name="Bovenberg R.A.L."/>
        </authorList>
    </citation>
    <scope>NUCLEOTIDE SEQUENCE [LARGE SCALE GENOMIC DNA]</scope>
    <source>
        <strain evidence="3">ATCC 28089 / DSM 1075 / NRRL 1951 / Wisconsin 54-1255</strain>
    </source>
</reference>
<evidence type="ECO:0000313" key="3">
    <source>
        <dbReference type="Proteomes" id="UP000000724"/>
    </source>
</evidence>
<organism evidence="2 3">
    <name type="scientific">Penicillium rubens (strain ATCC 28089 / DSM 1075 / NRRL 1951 / Wisconsin 54-1255)</name>
    <name type="common">Penicillium chrysogenum</name>
    <dbReference type="NCBI Taxonomy" id="500485"/>
    <lineage>
        <taxon>Eukaryota</taxon>
        <taxon>Fungi</taxon>
        <taxon>Dikarya</taxon>
        <taxon>Ascomycota</taxon>
        <taxon>Pezizomycotina</taxon>
        <taxon>Eurotiomycetes</taxon>
        <taxon>Eurotiomycetidae</taxon>
        <taxon>Eurotiales</taxon>
        <taxon>Aspergillaceae</taxon>
        <taxon>Penicillium</taxon>
        <taxon>Penicillium chrysogenum species complex</taxon>
    </lineage>
</organism>
<protein>
    <submittedName>
        <fullName evidence="2">Uncharacterized protein</fullName>
    </submittedName>
</protein>
<keyword evidence="3" id="KW-1185">Reference proteome</keyword>
<accession>B6HME3</accession>
<evidence type="ECO:0000313" key="2">
    <source>
        <dbReference type="EMBL" id="CAP95782.1"/>
    </source>
</evidence>
<sequence>MESPGKYSLYPQRPREECGPSLDMLRAIRPDRGVLICFRLTWTAAKIRAELGNHDVQCGPGVVRKEERNRKRGARQSSSPERKRPYRDVLRPELKTRGYSLGLEADSIILASSTSCAIVPNNVKRRSQMTFIDGAKSCGSVEKVLGAIQVLTLSGPALYDGSGFTRRKNRDLASVHHRMSVCGCCLKEM</sequence>
<name>B6HME3_PENRW</name>
<evidence type="ECO:0000256" key="1">
    <source>
        <dbReference type="SAM" id="MobiDB-lite"/>
    </source>
</evidence>
<dbReference type="HOGENOM" id="CLU_1434873_0_0_1"/>
<proteinExistence type="predicted"/>
<gene>
    <name evidence="2" type="ORF">Pc21g08850</name>
    <name evidence="2" type="ORF">PCH_Pc21g08850</name>
</gene>
<dbReference type="VEuPathDB" id="FungiDB:PCH_Pc21g08850"/>
<feature type="region of interest" description="Disordered" evidence="1">
    <location>
        <begin position="58"/>
        <end position="87"/>
    </location>
</feature>
<dbReference type="EMBL" id="AM920436">
    <property type="protein sequence ID" value="CAP95782.1"/>
    <property type="molecule type" value="Genomic_DNA"/>
</dbReference>